<keyword evidence="1" id="KW-0175">Coiled coil</keyword>
<dbReference type="EMBL" id="AEYH02002869">
    <property type="protein sequence ID" value="KFG33778.1"/>
    <property type="molecule type" value="Genomic_DNA"/>
</dbReference>
<protein>
    <submittedName>
        <fullName evidence="3">Uncharacterized protein</fullName>
    </submittedName>
</protein>
<gene>
    <name evidence="3" type="ORF">TGFOU_200010</name>
</gene>
<feature type="region of interest" description="Disordered" evidence="2">
    <location>
        <begin position="114"/>
        <end position="191"/>
    </location>
</feature>
<proteinExistence type="predicted"/>
<dbReference type="OrthoDB" id="10438555at2759"/>
<comment type="caution">
    <text evidence="3">The sequence shown here is derived from an EMBL/GenBank/DDBJ whole genome shotgun (WGS) entry which is preliminary data.</text>
</comment>
<accession>A0A086JNR0</accession>
<feature type="compositionally biased region" description="Pro residues" evidence="2">
    <location>
        <begin position="139"/>
        <end position="150"/>
    </location>
</feature>
<evidence type="ECO:0000313" key="4">
    <source>
        <dbReference type="Proteomes" id="UP000028838"/>
    </source>
</evidence>
<feature type="compositionally biased region" description="Basic and acidic residues" evidence="2">
    <location>
        <begin position="118"/>
        <end position="129"/>
    </location>
</feature>
<evidence type="ECO:0000256" key="2">
    <source>
        <dbReference type="SAM" id="MobiDB-lite"/>
    </source>
</evidence>
<dbReference type="AlphaFoldDB" id="A0A086JNR0"/>
<feature type="coiled-coil region" evidence="1">
    <location>
        <begin position="286"/>
        <end position="349"/>
    </location>
</feature>
<reference evidence="3 4" key="1">
    <citation type="submission" date="2014-07" db="EMBL/GenBank/DDBJ databases">
        <authorList>
            <person name="Sibley D."/>
            <person name="Venepally P."/>
            <person name="Karamycheva S."/>
            <person name="Hadjithomas M."/>
            <person name="Khan A."/>
            <person name="Brunk B."/>
            <person name="Roos D."/>
            <person name="Caler E."/>
            <person name="Lorenzi H."/>
        </authorList>
    </citation>
    <scope>NUCLEOTIDE SEQUENCE [LARGE SCALE GENOMIC DNA]</scope>
    <source>
        <strain evidence="3 4">FOU</strain>
    </source>
</reference>
<dbReference type="Proteomes" id="UP000028838">
    <property type="component" value="Unassembled WGS sequence"/>
</dbReference>
<name>A0A086JNR0_TOXGO</name>
<sequence>MHSRNCVGGSFYDGTVCCSPPSRAFGNMHNLVLVLLAFLSSWEDNETRRGDVVEQQNPFRLAIHGKTERDRDGSCTQHGVRSNDFRFVDEGDMSAEVGRGLALQKHVRVPLQASIARRLSDRESEKRSQGSDNGNGTTPPLPPRRTPSPRPSGASGVVQQGGAGVGTPTMLGTGGQHLSDQGATGSVAPSVQSSSSSAVSVEGALPLIQFFGSRSSSPEIPLCHACHTVEAAVGVLQSIRHRRRAGAREAAERIAALESQHALLVSSSTQGEHSQGARPSDILVSHRALQRARREATRQEETLRGEEASLEAFIRVASEKREREGQRSLEVLRQRVENQIAELAVLRVEAALERQREMVELERRRGDLLALALVAEDDEEYLRLSAEEEAVQRQIEQLAEETRRPRRGRRKPA</sequence>
<dbReference type="VEuPathDB" id="ToxoDB:TGFOU_200010"/>
<evidence type="ECO:0000313" key="3">
    <source>
        <dbReference type="EMBL" id="KFG33778.1"/>
    </source>
</evidence>
<organism evidence="3 4">
    <name type="scientific">Toxoplasma gondii FOU</name>
    <dbReference type="NCBI Taxonomy" id="943167"/>
    <lineage>
        <taxon>Eukaryota</taxon>
        <taxon>Sar</taxon>
        <taxon>Alveolata</taxon>
        <taxon>Apicomplexa</taxon>
        <taxon>Conoidasida</taxon>
        <taxon>Coccidia</taxon>
        <taxon>Eucoccidiorida</taxon>
        <taxon>Eimeriorina</taxon>
        <taxon>Sarcocystidae</taxon>
        <taxon>Toxoplasma</taxon>
    </lineage>
</organism>
<evidence type="ECO:0000256" key="1">
    <source>
        <dbReference type="SAM" id="Coils"/>
    </source>
</evidence>